<keyword evidence="2" id="KW-1185">Reference proteome</keyword>
<name>A0A397S644_9GLOM</name>
<dbReference type="AlphaFoldDB" id="A0A397S644"/>
<feature type="non-terminal residue" evidence="1">
    <location>
        <position position="130"/>
    </location>
</feature>
<dbReference type="OrthoDB" id="2425774at2759"/>
<proteinExistence type="predicted"/>
<comment type="caution">
    <text evidence="1">The sequence shown here is derived from an EMBL/GenBank/DDBJ whole genome shotgun (WGS) entry which is preliminary data.</text>
</comment>
<gene>
    <name evidence="1" type="ORF">C1645_836269</name>
</gene>
<sequence>MSNNRNELIVAAYQKAFALIDNNVCNDMEKQYEITKQSIIDNESLTNDEKSKVIKYLNKTLDCDKILLNEGKKRICENCQEECLATLYCEYCIRNYLKENFSNWTSENNDIDNLIQKCGCSEIYTADWIG</sequence>
<protein>
    <submittedName>
        <fullName evidence="1">Uncharacterized protein</fullName>
    </submittedName>
</protein>
<organism evidence="1 2">
    <name type="scientific">Glomus cerebriforme</name>
    <dbReference type="NCBI Taxonomy" id="658196"/>
    <lineage>
        <taxon>Eukaryota</taxon>
        <taxon>Fungi</taxon>
        <taxon>Fungi incertae sedis</taxon>
        <taxon>Mucoromycota</taxon>
        <taxon>Glomeromycotina</taxon>
        <taxon>Glomeromycetes</taxon>
        <taxon>Glomerales</taxon>
        <taxon>Glomeraceae</taxon>
        <taxon>Glomus</taxon>
    </lineage>
</organism>
<evidence type="ECO:0000313" key="2">
    <source>
        <dbReference type="Proteomes" id="UP000265703"/>
    </source>
</evidence>
<dbReference type="EMBL" id="QKYT01000734">
    <property type="protein sequence ID" value="RIA81860.1"/>
    <property type="molecule type" value="Genomic_DNA"/>
</dbReference>
<dbReference type="Proteomes" id="UP000265703">
    <property type="component" value="Unassembled WGS sequence"/>
</dbReference>
<dbReference type="STRING" id="658196.A0A397S644"/>
<evidence type="ECO:0000313" key="1">
    <source>
        <dbReference type="EMBL" id="RIA81860.1"/>
    </source>
</evidence>
<accession>A0A397S644</accession>
<reference evidence="1 2" key="1">
    <citation type="submission" date="2018-06" db="EMBL/GenBank/DDBJ databases">
        <title>Comparative genomics reveals the genomic features of Rhizophagus irregularis, R. cerebriforme, R. diaphanum and Gigaspora rosea, and their symbiotic lifestyle signature.</title>
        <authorList>
            <person name="Morin E."/>
            <person name="San Clemente H."/>
            <person name="Chen E.C.H."/>
            <person name="De La Providencia I."/>
            <person name="Hainaut M."/>
            <person name="Kuo A."/>
            <person name="Kohler A."/>
            <person name="Murat C."/>
            <person name="Tang N."/>
            <person name="Roy S."/>
            <person name="Loubradou J."/>
            <person name="Henrissat B."/>
            <person name="Grigoriev I.V."/>
            <person name="Corradi N."/>
            <person name="Roux C."/>
            <person name="Martin F.M."/>
        </authorList>
    </citation>
    <scope>NUCLEOTIDE SEQUENCE [LARGE SCALE GENOMIC DNA]</scope>
    <source>
        <strain evidence="1 2">DAOM 227022</strain>
    </source>
</reference>